<dbReference type="InterPro" id="IPR036412">
    <property type="entry name" value="HAD-like_sf"/>
</dbReference>
<dbReference type="GO" id="GO:0016791">
    <property type="term" value="F:phosphatase activity"/>
    <property type="evidence" value="ECO:0007669"/>
    <property type="project" value="UniProtKB-ARBA"/>
</dbReference>
<dbReference type="SUPFAM" id="SSF56784">
    <property type="entry name" value="HAD-like"/>
    <property type="match status" value="1"/>
</dbReference>
<sequence>MQSSTKSHENGIIYDMEKNMTAAITAAQKIKIIFFDIDDTLRVKDTGFMPDSVNRVFDALREKGILTGIATGRNLFGVVPEVRALKPDFFVTANGSHVEDKTGKFIYDQPLPETVVVDLVTWLRDEGEDYVFYGSDKVVGSNWSAIARDAVTPVYGEIPIDKDYYLTHAVYQMLTISEQDDKLILPENLADKVRMVRWHKHSSDIVPMTGSKAIGVSHVLDTLGLTSENLLNFGDELNDLELFDFAGLSVAMKISHPDILEKADYVTDTVENDGIEKALQALNIL</sequence>
<dbReference type="PANTHER" id="PTHR10000">
    <property type="entry name" value="PHOSPHOSERINE PHOSPHATASE"/>
    <property type="match status" value="1"/>
</dbReference>
<dbReference type="NCBIfam" id="TIGR01484">
    <property type="entry name" value="HAD-SF-IIB"/>
    <property type="match status" value="1"/>
</dbReference>
<dbReference type="CDD" id="cd07517">
    <property type="entry name" value="HAD_HPP"/>
    <property type="match status" value="1"/>
</dbReference>
<dbReference type="SFLD" id="SFLDG01140">
    <property type="entry name" value="C2.B:_Phosphomannomutase_and_P"/>
    <property type="match status" value="1"/>
</dbReference>
<reference evidence="1 2" key="1">
    <citation type="submission" date="2020-02" db="EMBL/GenBank/DDBJ databases">
        <title>Draft genome sequence of Lactococcus sp. Hs20B0-1.</title>
        <authorList>
            <person name="Noda S."/>
            <person name="Yuki M."/>
            <person name="Ohkuma M."/>
        </authorList>
    </citation>
    <scope>NUCLEOTIDE SEQUENCE [LARGE SCALE GENOMIC DNA]</scope>
    <source>
        <strain evidence="1 2">Hs20B0-1</strain>
    </source>
</reference>
<keyword evidence="1" id="KW-0378">Hydrolase</keyword>
<protein>
    <submittedName>
        <fullName evidence="1">Hydrolase</fullName>
    </submittedName>
</protein>
<dbReference type="Gene3D" id="3.30.1240.10">
    <property type="match status" value="1"/>
</dbReference>
<gene>
    <name evidence="1" type="primary">yjbC</name>
    <name evidence="1" type="ORF">Hs20B_05900</name>
</gene>
<evidence type="ECO:0000313" key="2">
    <source>
        <dbReference type="Proteomes" id="UP000475928"/>
    </source>
</evidence>
<keyword evidence="2" id="KW-1185">Reference proteome</keyword>
<comment type="caution">
    <text evidence="1">The sequence shown here is derived from an EMBL/GenBank/DDBJ whole genome shotgun (WGS) entry which is preliminary data.</text>
</comment>
<dbReference type="AlphaFoldDB" id="A0A6A0B4S2"/>
<dbReference type="EMBL" id="BLLH01000002">
    <property type="protein sequence ID" value="GFH40192.1"/>
    <property type="molecule type" value="Genomic_DNA"/>
</dbReference>
<dbReference type="PANTHER" id="PTHR10000:SF25">
    <property type="entry name" value="PHOSPHATASE YKRA-RELATED"/>
    <property type="match status" value="1"/>
</dbReference>
<accession>A0A6A0B4S2</accession>
<dbReference type="SFLD" id="SFLDS00003">
    <property type="entry name" value="Haloacid_Dehalogenase"/>
    <property type="match status" value="1"/>
</dbReference>
<dbReference type="InterPro" id="IPR023214">
    <property type="entry name" value="HAD_sf"/>
</dbReference>
<dbReference type="Gene3D" id="3.40.50.1000">
    <property type="entry name" value="HAD superfamily/HAD-like"/>
    <property type="match status" value="1"/>
</dbReference>
<dbReference type="Proteomes" id="UP000475928">
    <property type="component" value="Unassembled WGS sequence"/>
</dbReference>
<dbReference type="InterPro" id="IPR006379">
    <property type="entry name" value="HAD-SF_hydro_IIB"/>
</dbReference>
<proteinExistence type="predicted"/>
<dbReference type="NCBIfam" id="TIGR00099">
    <property type="entry name" value="Cof-subfamily"/>
    <property type="match status" value="1"/>
</dbReference>
<dbReference type="GO" id="GO:0000287">
    <property type="term" value="F:magnesium ion binding"/>
    <property type="evidence" value="ECO:0007669"/>
    <property type="project" value="TreeGrafter"/>
</dbReference>
<evidence type="ECO:0000313" key="1">
    <source>
        <dbReference type="EMBL" id="GFH40192.1"/>
    </source>
</evidence>
<dbReference type="GO" id="GO:0005829">
    <property type="term" value="C:cytosol"/>
    <property type="evidence" value="ECO:0007669"/>
    <property type="project" value="TreeGrafter"/>
</dbReference>
<dbReference type="InterPro" id="IPR000150">
    <property type="entry name" value="Cof"/>
</dbReference>
<dbReference type="Pfam" id="PF08282">
    <property type="entry name" value="Hydrolase_3"/>
    <property type="match status" value="1"/>
</dbReference>
<name>A0A6A0B4S2_9LACT</name>
<organism evidence="1 2">
    <name type="scientific">Pseudolactococcus insecticola</name>
    <dbReference type="NCBI Taxonomy" id="2709158"/>
    <lineage>
        <taxon>Bacteria</taxon>
        <taxon>Bacillati</taxon>
        <taxon>Bacillota</taxon>
        <taxon>Bacilli</taxon>
        <taxon>Lactobacillales</taxon>
        <taxon>Streptococcaceae</taxon>
        <taxon>Pseudolactococcus</taxon>
    </lineage>
</organism>